<dbReference type="Proteomes" id="UP001595882">
    <property type="component" value="Unassembled WGS sequence"/>
</dbReference>
<dbReference type="Gene3D" id="3.90.1720.10">
    <property type="entry name" value="endopeptidase domain like (from Nostoc punctiforme)"/>
    <property type="match status" value="1"/>
</dbReference>
<sequence>MLLHDQLSTVVKHSVAYSFAFSQPFSFYVDAYPIVQSQILEQATVLSFGVHHDSVRILQHKLQKLSYYDSSIDGKFGALTEFAVKQFQKDQQIKISGEADSQTIQKLIKLEADSYEGILSEQITSEQNSSPEEVEQLQVALQYYGYYEAEIDGIYGPKTDAALQAYKQDKGLQIVHIENEAFHDVSNSPTIQPEPNNTYENNVEPTSNHTVENEAAEAELVQVTTHHIPDIVGTAKAYQGIPYVWGGTTTAGFDCSGYIQYVFKQLNIHLPRTVNEMWNATQPLDQPAIGDIVFFETYKPGPSHAGIYIGNRQFIHAGASNGVEISTLDQPYWSERYLGAKRVVSE</sequence>
<dbReference type="InterPro" id="IPR036366">
    <property type="entry name" value="PGBDSf"/>
</dbReference>
<accession>A0ABV8WZK2</accession>
<dbReference type="PANTHER" id="PTHR47053">
    <property type="entry name" value="MUREIN DD-ENDOPEPTIDASE MEPH-RELATED"/>
    <property type="match status" value="1"/>
</dbReference>
<dbReference type="Gene3D" id="1.10.101.10">
    <property type="entry name" value="PGBD-like superfamily/PGBD"/>
    <property type="match status" value="2"/>
</dbReference>
<comment type="caution">
    <text evidence="6">The sequence shown here is derived from an EMBL/GenBank/DDBJ whole genome shotgun (WGS) entry which is preliminary data.</text>
</comment>
<gene>
    <name evidence="6" type="ORF">ACFOY7_15120</name>
</gene>
<evidence type="ECO:0000256" key="2">
    <source>
        <dbReference type="ARBA" id="ARBA00022670"/>
    </source>
</evidence>
<dbReference type="PROSITE" id="PS51935">
    <property type="entry name" value="NLPC_P60"/>
    <property type="match status" value="1"/>
</dbReference>
<evidence type="ECO:0000256" key="3">
    <source>
        <dbReference type="ARBA" id="ARBA00022801"/>
    </source>
</evidence>
<evidence type="ECO:0000259" key="5">
    <source>
        <dbReference type="PROSITE" id="PS51935"/>
    </source>
</evidence>
<reference evidence="7" key="1">
    <citation type="journal article" date="2019" name="Int. J. Syst. Evol. Microbiol.">
        <title>The Global Catalogue of Microorganisms (GCM) 10K type strain sequencing project: providing services to taxonomists for standard genome sequencing and annotation.</title>
        <authorList>
            <consortium name="The Broad Institute Genomics Platform"/>
            <consortium name="The Broad Institute Genome Sequencing Center for Infectious Disease"/>
            <person name="Wu L."/>
            <person name="Ma J."/>
        </authorList>
    </citation>
    <scope>NUCLEOTIDE SEQUENCE [LARGE SCALE GENOMIC DNA]</scope>
    <source>
        <strain evidence="7">CCUG 37865</strain>
    </source>
</reference>
<dbReference type="InterPro" id="IPR000064">
    <property type="entry name" value="NLP_P60_dom"/>
</dbReference>
<dbReference type="SUPFAM" id="SSF47090">
    <property type="entry name" value="PGBD-like"/>
    <property type="match status" value="2"/>
</dbReference>
<feature type="domain" description="NlpC/P60" evidence="5">
    <location>
        <begin position="225"/>
        <end position="344"/>
    </location>
</feature>
<keyword evidence="7" id="KW-1185">Reference proteome</keyword>
<evidence type="ECO:0000313" key="6">
    <source>
        <dbReference type="EMBL" id="MFC4404399.1"/>
    </source>
</evidence>
<dbReference type="InterPro" id="IPR036365">
    <property type="entry name" value="PGBD-like_sf"/>
</dbReference>
<dbReference type="Pfam" id="PF01471">
    <property type="entry name" value="PG_binding_1"/>
    <property type="match status" value="2"/>
</dbReference>
<evidence type="ECO:0000256" key="4">
    <source>
        <dbReference type="ARBA" id="ARBA00022807"/>
    </source>
</evidence>
<dbReference type="InterPro" id="IPR051202">
    <property type="entry name" value="Peptidase_C40"/>
</dbReference>
<evidence type="ECO:0000313" key="7">
    <source>
        <dbReference type="Proteomes" id="UP001595882"/>
    </source>
</evidence>
<dbReference type="InterPro" id="IPR038765">
    <property type="entry name" value="Papain-like_cys_pep_sf"/>
</dbReference>
<evidence type="ECO:0000256" key="1">
    <source>
        <dbReference type="ARBA" id="ARBA00007074"/>
    </source>
</evidence>
<comment type="similarity">
    <text evidence="1">Belongs to the peptidase C40 family.</text>
</comment>
<dbReference type="Pfam" id="PF00877">
    <property type="entry name" value="NLPC_P60"/>
    <property type="match status" value="1"/>
</dbReference>
<dbReference type="InterPro" id="IPR002477">
    <property type="entry name" value="Peptidoglycan-bd-like"/>
</dbReference>
<keyword evidence="3" id="KW-0378">Hydrolase</keyword>
<name>A0ABV8WZK2_9BACI</name>
<dbReference type="RefSeq" id="WP_390253017.1">
    <property type="nucleotide sequence ID" value="NZ_JBHSDT010000008.1"/>
</dbReference>
<keyword evidence="2" id="KW-0645">Protease</keyword>
<dbReference type="SUPFAM" id="SSF54001">
    <property type="entry name" value="Cysteine proteinases"/>
    <property type="match status" value="1"/>
</dbReference>
<dbReference type="EMBL" id="JBHSDT010000008">
    <property type="protein sequence ID" value="MFC4404399.1"/>
    <property type="molecule type" value="Genomic_DNA"/>
</dbReference>
<organism evidence="6 7">
    <name type="scientific">Gracilibacillus xinjiangensis</name>
    <dbReference type="NCBI Taxonomy" id="1193282"/>
    <lineage>
        <taxon>Bacteria</taxon>
        <taxon>Bacillati</taxon>
        <taxon>Bacillota</taxon>
        <taxon>Bacilli</taxon>
        <taxon>Bacillales</taxon>
        <taxon>Bacillaceae</taxon>
        <taxon>Gracilibacillus</taxon>
    </lineage>
</organism>
<proteinExistence type="inferred from homology"/>
<keyword evidence="4" id="KW-0788">Thiol protease</keyword>
<dbReference type="PANTHER" id="PTHR47053:SF1">
    <property type="entry name" value="MUREIN DD-ENDOPEPTIDASE MEPH-RELATED"/>
    <property type="match status" value="1"/>
</dbReference>
<protein>
    <submittedName>
        <fullName evidence="6">NlpC/P60 family protein</fullName>
    </submittedName>
</protein>